<dbReference type="NCBIfam" id="TIGR01444">
    <property type="entry name" value="fkbM_fam"/>
    <property type="match status" value="1"/>
</dbReference>
<evidence type="ECO:0000259" key="1">
    <source>
        <dbReference type="Pfam" id="PF05050"/>
    </source>
</evidence>
<dbReference type="InterPro" id="IPR029063">
    <property type="entry name" value="SAM-dependent_MTases_sf"/>
</dbReference>
<dbReference type="PANTHER" id="PTHR34203:SF15">
    <property type="entry name" value="SLL1173 PROTEIN"/>
    <property type="match status" value="1"/>
</dbReference>
<feature type="domain" description="Methyltransferase FkbM" evidence="1">
    <location>
        <begin position="57"/>
        <end position="219"/>
    </location>
</feature>
<dbReference type="PANTHER" id="PTHR34203">
    <property type="entry name" value="METHYLTRANSFERASE, FKBM FAMILY PROTEIN"/>
    <property type="match status" value="1"/>
</dbReference>
<dbReference type="Pfam" id="PF05050">
    <property type="entry name" value="Methyltransf_21"/>
    <property type="match status" value="1"/>
</dbReference>
<dbReference type="InterPro" id="IPR006342">
    <property type="entry name" value="FkbM_mtfrase"/>
</dbReference>
<dbReference type="Gene3D" id="3.40.50.150">
    <property type="entry name" value="Vaccinia Virus protein VP39"/>
    <property type="match status" value="1"/>
</dbReference>
<reference evidence="2 3" key="1">
    <citation type="journal article" date="2016" name="Nat. Commun.">
        <title>Thousands of microbial genomes shed light on interconnected biogeochemical processes in an aquifer system.</title>
        <authorList>
            <person name="Anantharaman K."/>
            <person name="Brown C.T."/>
            <person name="Hug L.A."/>
            <person name="Sharon I."/>
            <person name="Castelle C.J."/>
            <person name="Probst A.J."/>
            <person name="Thomas B.C."/>
            <person name="Singh A."/>
            <person name="Wilkins M.J."/>
            <person name="Karaoz U."/>
            <person name="Brodie E.L."/>
            <person name="Williams K.H."/>
            <person name="Hubbard S.S."/>
            <person name="Banfield J.F."/>
        </authorList>
    </citation>
    <scope>NUCLEOTIDE SEQUENCE [LARGE SCALE GENOMIC DNA]</scope>
</reference>
<protein>
    <recommendedName>
        <fullName evidence="1">Methyltransferase FkbM domain-containing protein</fullName>
    </recommendedName>
</protein>
<name>A0A1G2KZW3_9BACT</name>
<dbReference type="SUPFAM" id="SSF53335">
    <property type="entry name" value="S-adenosyl-L-methionine-dependent methyltransferases"/>
    <property type="match status" value="1"/>
</dbReference>
<evidence type="ECO:0000313" key="2">
    <source>
        <dbReference type="EMBL" id="OHA04985.1"/>
    </source>
</evidence>
<dbReference type="AlphaFoldDB" id="A0A1G2KZW3"/>
<sequence length="239" mass="27840">MFSRVKVTNGKREAVKFKLNAFERKVILNEVCHSQNYFPRISAEQDFRIKENDTVIDIGAHVGIFSVYAANLARNGRVYSFEPVKKNFKRLEYHRRINNLNNITAVCKGVSDKNKNVTIFLCKKNSGGNSMYKRKFSCMNETAGSPEIITCITLKSIFDEYRIKRCNFLKMDCEGEEYKILKSLPNRYFKKIEKISLEFHHPIVNELRLAKHIANRGFRVTIRDVGRPLGMIFAKRIMK</sequence>
<proteinExistence type="predicted"/>
<accession>A0A1G2KZW3</accession>
<evidence type="ECO:0000313" key="3">
    <source>
        <dbReference type="Proteomes" id="UP000177982"/>
    </source>
</evidence>
<dbReference type="InterPro" id="IPR052514">
    <property type="entry name" value="SAM-dependent_MTase"/>
</dbReference>
<dbReference type="EMBL" id="MHQO01000064">
    <property type="protein sequence ID" value="OHA04985.1"/>
    <property type="molecule type" value="Genomic_DNA"/>
</dbReference>
<dbReference type="Proteomes" id="UP000177982">
    <property type="component" value="Unassembled WGS sequence"/>
</dbReference>
<organism evidence="2 3">
    <name type="scientific">Candidatus Sungbacteria bacterium RIFCSPLOWO2_01_FULL_47_10</name>
    <dbReference type="NCBI Taxonomy" id="1802276"/>
    <lineage>
        <taxon>Bacteria</taxon>
        <taxon>Candidatus Sungiibacteriota</taxon>
    </lineage>
</organism>
<gene>
    <name evidence="2" type="ORF">A2934_04085</name>
</gene>
<comment type="caution">
    <text evidence="2">The sequence shown here is derived from an EMBL/GenBank/DDBJ whole genome shotgun (WGS) entry which is preliminary data.</text>
</comment>